<sequence length="55" mass="6192">AVRVQSLYDIPTEHVAVSYVDNEGDEVTMNTQTELQDFYATQSGPNTVRFAVRDL</sequence>
<feature type="non-terminal residue" evidence="1">
    <location>
        <position position="1"/>
    </location>
</feature>
<gene>
    <name evidence="1" type="ORF">C8Q71DRAFT_682143</name>
</gene>
<dbReference type="Proteomes" id="UP000814176">
    <property type="component" value="Unassembled WGS sequence"/>
</dbReference>
<accession>A0ABQ8JZT7</accession>
<keyword evidence="2" id="KW-1185">Reference proteome</keyword>
<dbReference type="EMBL" id="JADCUA010000035">
    <property type="protein sequence ID" value="KAH9829888.1"/>
    <property type="molecule type" value="Genomic_DNA"/>
</dbReference>
<evidence type="ECO:0000313" key="1">
    <source>
        <dbReference type="EMBL" id="KAH9829888.1"/>
    </source>
</evidence>
<name>A0ABQ8JZT7_9APHY</name>
<evidence type="ECO:0008006" key="3">
    <source>
        <dbReference type="Google" id="ProtNLM"/>
    </source>
</evidence>
<comment type="caution">
    <text evidence="1">The sequence shown here is derived from an EMBL/GenBank/DDBJ whole genome shotgun (WGS) entry which is preliminary data.</text>
</comment>
<evidence type="ECO:0000313" key="2">
    <source>
        <dbReference type="Proteomes" id="UP000814176"/>
    </source>
</evidence>
<dbReference type="RefSeq" id="XP_047773251.1">
    <property type="nucleotide sequence ID" value="XM_047919759.1"/>
</dbReference>
<organism evidence="1 2">
    <name type="scientific">Rhodofomes roseus</name>
    <dbReference type="NCBI Taxonomy" id="34475"/>
    <lineage>
        <taxon>Eukaryota</taxon>
        <taxon>Fungi</taxon>
        <taxon>Dikarya</taxon>
        <taxon>Basidiomycota</taxon>
        <taxon>Agaricomycotina</taxon>
        <taxon>Agaricomycetes</taxon>
        <taxon>Polyporales</taxon>
        <taxon>Rhodofomes</taxon>
    </lineage>
</organism>
<proteinExistence type="predicted"/>
<dbReference type="GeneID" id="72000491"/>
<dbReference type="Gene3D" id="3.10.20.90">
    <property type="entry name" value="Phosphatidylinositol 3-kinase Catalytic Subunit, Chain A, domain 1"/>
    <property type="match status" value="1"/>
</dbReference>
<dbReference type="SUPFAM" id="SSF54277">
    <property type="entry name" value="CAD &amp; PB1 domains"/>
    <property type="match status" value="1"/>
</dbReference>
<protein>
    <recommendedName>
        <fullName evidence="3">PB1 domain-containing protein</fullName>
    </recommendedName>
</protein>
<feature type="non-terminal residue" evidence="1">
    <location>
        <position position="55"/>
    </location>
</feature>
<reference evidence="1 2" key="1">
    <citation type="journal article" date="2021" name="Environ. Microbiol.">
        <title>Gene family expansions and transcriptome signatures uncover fungal adaptations to wood decay.</title>
        <authorList>
            <person name="Hage H."/>
            <person name="Miyauchi S."/>
            <person name="Viragh M."/>
            <person name="Drula E."/>
            <person name="Min B."/>
            <person name="Chaduli D."/>
            <person name="Navarro D."/>
            <person name="Favel A."/>
            <person name="Norest M."/>
            <person name="Lesage-Meessen L."/>
            <person name="Balint B."/>
            <person name="Merenyi Z."/>
            <person name="de Eugenio L."/>
            <person name="Morin E."/>
            <person name="Martinez A.T."/>
            <person name="Baldrian P."/>
            <person name="Stursova M."/>
            <person name="Martinez M.J."/>
            <person name="Novotny C."/>
            <person name="Magnuson J.K."/>
            <person name="Spatafora J.W."/>
            <person name="Maurice S."/>
            <person name="Pangilinan J."/>
            <person name="Andreopoulos W."/>
            <person name="LaButti K."/>
            <person name="Hundley H."/>
            <person name="Na H."/>
            <person name="Kuo A."/>
            <person name="Barry K."/>
            <person name="Lipzen A."/>
            <person name="Henrissat B."/>
            <person name="Riley R."/>
            <person name="Ahrendt S."/>
            <person name="Nagy L.G."/>
            <person name="Grigoriev I.V."/>
            <person name="Martin F."/>
            <person name="Rosso M.N."/>
        </authorList>
    </citation>
    <scope>NUCLEOTIDE SEQUENCE [LARGE SCALE GENOMIC DNA]</scope>
    <source>
        <strain evidence="1 2">CIRM-BRFM 1785</strain>
    </source>
</reference>